<accession>A0AAE1V8Q9</accession>
<gene>
    <name evidence="1" type="ORF">RND71_019740</name>
</gene>
<keyword evidence="2" id="KW-1185">Reference proteome</keyword>
<dbReference type="InterPro" id="IPR036554">
    <property type="entry name" value="GHMP_kinase_C_sf"/>
</dbReference>
<dbReference type="AlphaFoldDB" id="A0AAE1V8Q9"/>
<dbReference type="InterPro" id="IPR053034">
    <property type="entry name" value="Glucuronokinase-like"/>
</dbReference>
<dbReference type="SUPFAM" id="SSF55060">
    <property type="entry name" value="GHMP Kinase, C-terminal domain"/>
    <property type="match status" value="1"/>
</dbReference>
<protein>
    <submittedName>
        <fullName evidence="1">Uncharacterized protein</fullName>
    </submittedName>
</protein>
<organism evidence="1 2">
    <name type="scientific">Anisodus tanguticus</name>
    <dbReference type="NCBI Taxonomy" id="243964"/>
    <lineage>
        <taxon>Eukaryota</taxon>
        <taxon>Viridiplantae</taxon>
        <taxon>Streptophyta</taxon>
        <taxon>Embryophyta</taxon>
        <taxon>Tracheophyta</taxon>
        <taxon>Spermatophyta</taxon>
        <taxon>Magnoliopsida</taxon>
        <taxon>eudicotyledons</taxon>
        <taxon>Gunneridae</taxon>
        <taxon>Pentapetalae</taxon>
        <taxon>asterids</taxon>
        <taxon>lamiids</taxon>
        <taxon>Solanales</taxon>
        <taxon>Solanaceae</taxon>
        <taxon>Solanoideae</taxon>
        <taxon>Hyoscyameae</taxon>
        <taxon>Anisodus</taxon>
    </lineage>
</organism>
<comment type="caution">
    <text evidence="1">The sequence shown here is derived from an EMBL/GenBank/DDBJ whole genome shotgun (WGS) entry which is preliminary data.</text>
</comment>
<proteinExistence type="predicted"/>
<reference evidence="1" key="1">
    <citation type="submission" date="2023-12" db="EMBL/GenBank/DDBJ databases">
        <title>Genome assembly of Anisodus tanguticus.</title>
        <authorList>
            <person name="Wang Y.-J."/>
        </authorList>
    </citation>
    <scope>NUCLEOTIDE SEQUENCE</scope>
    <source>
        <strain evidence="1">KB-2021</strain>
        <tissue evidence="1">Leaf</tissue>
    </source>
</reference>
<name>A0AAE1V8Q9_9SOLA</name>
<dbReference type="Proteomes" id="UP001291623">
    <property type="component" value="Unassembled WGS sequence"/>
</dbReference>
<evidence type="ECO:0000313" key="1">
    <source>
        <dbReference type="EMBL" id="KAK4360788.1"/>
    </source>
</evidence>
<dbReference type="Gene3D" id="3.30.230.120">
    <property type="match status" value="1"/>
</dbReference>
<evidence type="ECO:0000313" key="2">
    <source>
        <dbReference type="Proteomes" id="UP001291623"/>
    </source>
</evidence>
<dbReference type="PANTHER" id="PTHR38710">
    <property type="entry name" value="WITH PUTATIVE URIDYL PYROPHOSPHORYLASE-RELATED"/>
    <property type="match status" value="1"/>
</dbReference>
<dbReference type="PANTHER" id="PTHR38710:SF1">
    <property type="entry name" value="WITH PUTATIVE URIDYL PYROPHOSPHORYLASE-RELATED"/>
    <property type="match status" value="1"/>
</dbReference>
<dbReference type="EMBL" id="JAVYJV010000010">
    <property type="protein sequence ID" value="KAK4360788.1"/>
    <property type="molecule type" value="Genomic_DNA"/>
</dbReference>
<sequence length="96" mass="11011">MEGLYTWISARTTWMNRVMVYTPMDIDLLPPLYLIYAENLIDSGKVHSTVRQRWLAGDEFIISTMEDVANIAVEGQKALLDKDYAKLAAFMNHNLT</sequence>